<evidence type="ECO:0000256" key="1">
    <source>
        <dbReference type="SAM" id="SignalP"/>
    </source>
</evidence>
<gene>
    <name evidence="2" type="ORF">Abiwalacus_06910</name>
</gene>
<keyword evidence="3" id="KW-1185">Reference proteome</keyword>
<feature type="chain" id="PRO_5047159113" description="Peptidase C39-like domain-containing protein" evidence="1">
    <location>
        <begin position="22"/>
        <end position="270"/>
    </location>
</feature>
<feature type="signal peptide" evidence="1">
    <location>
        <begin position="1"/>
        <end position="21"/>
    </location>
</feature>
<reference evidence="2" key="1">
    <citation type="submission" date="2022-06" db="EMBL/GenBank/DDBJ databases">
        <title>Akkermansia biwalacus sp. nov., an anaerobic mucin-degrading bacterium isolated from human intestine.</title>
        <authorList>
            <person name="Kobayashi Y."/>
            <person name="Inoue S."/>
            <person name="Kawahara T."/>
            <person name="Kohda N."/>
        </authorList>
    </citation>
    <scope>NUCLEOTIDE SEQUENCE</scope>
    <source>
        <strain evidence="2">WON2089</strain>
    </source>
</reference>
<organism evidence="2 3">
    <name type="scientific">Akkermansia biwaensis</name>
    <dbReference type="NCBI Taxonomy" id="2946555"/>
    <lineage>
        <taxon>Bacteria</taxon>
        <taxon>Pseudomonadati</taxon>
        <taxon>Verrucomicrobiota</taxon>
        <taxon>Verrucomicrobiia</taxon>
        <taxon>Verrucomicrobiales</taxon>
        <taxon>Akkermansiaceae</taxon>
        <taxon>Akkermansia</taxon>
    </lineage>
</organism>
<keyword evidence="1" id="KW-0732">Signal</keyword>
<accession>A0ABM7ZEE5</accession>
<dbReference type="Proteomes" id="UP001062263">
    <property type="component" value="Chromosome"/>
</dbReference>
<evidence type="ECO:0000313" key="3">
    <source>
        <dbReference type="Proteomes" id="UP001062263"/>
    </source>
</evidence>
<evidence type="ECO:0008006" key="4">
    <source>
        <dbReference type="Google" id="ProtNLM"/>
    </source>
</evidence>
<name>A0ABM7ZEE5_9BACT</name>
<protein>
    <recommendedName>
        <fullName evidence="4">Peptidase C39-like domain-containing protein</fullName>
    </recommendedName>
</protein>
<proteinExistence type="predicted"/>
<dbReference type="EMBL" id="AP025943">
    <property type="protein sequence ID" value="BDL43117.1"/>
    <property type="molecule type" value="Genomic_DNA"/>
</dbReference>
<evidence type="ECO:0000313" key="2">
    <source>
        <dbReference type="EMBL" id="BDL43117.1"/>
    </source>
</evidence>
<sequence length="270" mass="29608">MRNVLMLFCCLGLLCSPAALSAGSSAAARPSAGQPENEAAWYRSVRSGLSRFKDGGGYKANRQALEALVQKACRWDAKAGKPVFLIQEARPSFCSSACYLLLLKALETWDSGRSGPVISERAWLALMPRIGQHDGDGPWGWANANGPGFAVLVHSLGAGVNFEDWGQARPGDFMKIFWTDHIGRRESGHLTVLVKDGGDEVTFWSSNVPDGYGARTVPKSKIKRVIFTRITRPERFNLAPSIGHHAWLASLLKQDVSMKEVRRHCGMKEP</sequence>